<reference evidence="2" key="1">
    <citation type="submission" date="2025-08" db="UniProtKB">
        <authorList>
            <consortium name="RefSeq"/>
        </authorList>
    </citation>
    <scope>IDENTIFICATION</scope>
    <source>
        <tissue evidence="2">Whole body</tissue>
    </source>
</reference>
<accession>A0A8B8G6L2</accession>
<gene>
    <name evidence="2" type="primary">LOC112689396</name>
</gene>
<evidence type="ECO:0000313" key="1">
    <source>
        <dbReference type="Proteomes" id="UP000694846"/>
    </source>
</evidence>
<keyword evidence="1" id="KW-1185">Reference proteome</keyword>
<dbReference type="GeneID" id="112689396"/>
<dbReference type="Proteomes" id="UP000694846">
    <property type="component" value="Unplaced"/>
</dbReference>
<proteinExistence type="predicted"/>
<dbReference type="OrthoDB" id="6621411at2759"/>
<sequence length="213" mass="24269">MSTNKKRKIEEENRGFRSEWTDTYAFVQNTMGQLKCLICDENFKNDKKSNIESHFLSKHDSFGKTYPAENKRKTAMAELIRKSQQSTSKFNNWLQSASNLTAASFVVSHEIMKSGKPLIVGEYIKKCFTGMSEHLFSEFKNKTKIINKIKDIPLSAITVRDRAVRMSENITEQQFSNLKSSPVFSLACDESCAVKNIRATHFNGTVCFVYGCS</sequence>
<evidence type="ECO:0000313" key="2">
    <source>
        <dbReference type="RefSeq" id="XP_025418874.1"/>
    </source>
</evidence>
<dbReference type="AlphaFoldDB" id="A0A8B8G6L2"/>
<protein>
    <submittedName>
        <fullName evidence="2">Uncharacterized protein LOC112689396</fullName>
    </submittedName>
</protein>
<dbReference type="PANTHER" id="PTHR45913:SF10">
    <property type="entry name" value="DUF4371 DOMAIN-CONTAINING PROTEIN"/>
    <property type="match status" value="1"/>
</dbReference>
<name>A0A8B8G6L2_9HEMI</name>
<dbReference type="RefSeq" id="XP_025418874.1">
    <property type="nucleotide sequence ID" value="XM_025563089.1"/>
</dbReference>
<organism evidence="1 2">
    <name type="scientific">Sipha flava</name>
    <name type="common">yellow sugarcane aphid</name>
    <dbReference type="NCBI Taxonomy" id="143950"/>
    <lineage>
        <taxon>Eukaryota</taxon>
        <taxon>Metazoa</taxon>
        <taxon>Ecdysozoa</taxon>
        <taxon>Arthropoda</taxon>
        <taxon>Hexapoda</taxon>
        <taxon>Insecta</taxon>
        <taxon>Pterygota</taxon>
        <taxon>Neoptera</taxon>
        <taxon>Paraneoptera</taxon>
        <taxon>Hemiptera</taxon>
        <taxon>Sternorrhyncha</taxon>
        <taxon>Aphidomorpha</taxon>
        <taxon>Aphidoidea</taxon>
        <taxon>Aphididae</taxon>
        <taxon>Sipha</taxon>
    </lineage>
</organism>
<dbReference type="PANTHER" id="PTHR45913">
    <property type="entry name" value="EPM2A-INTERACTING PROTEIN 1"/>
    <property type="match status" value="1"/>
</dbReference>